<gene>
    <name evidence="2" type="ORF">V5O48_011252</name>
</gene>
<proteinExistence type="predicted"/>
<feature type="compositionally biased region" description="Polar residues" evidence="1">
    <location>
        <begin position="1"/>
        <end position="10"/>
    </location>
</feature>
<evidence type="ECO:0000256" key="1">
    <source>
        <dbReference type="SAM" id="MobiDB-lite"/>
    </source>
</evidence>
<protein>
    <submittedName>
        <fullName evidence="2">Uncharacterized protein</fullName>
    </submittedName>
</protein>
<name>A0ABR3F645_9AGAR</name>
<reference evidence="2 3" key="1">
    <citation type="submission" date="2024-02" db="EMBL/GenBank/DDBJ databases">
        <title>A draft genome for the cacao thread blight pathogen Marasmius crinis-equi.</title>
        <authorList>
            <person name="Cohen S.P."/>
            <person name="Baruah I.K."/>
            <person name="Amoako-Attah I."/>
            <person name="Bukari Y."/>
            <person name="Meinhardt L.W."/>
            <person name="Bailey B.A."/>
        </authorList>
    </citation>
    <scope>NUCLEOTIDE SEQUENCE [LARGE SCALE GENOMIC DNA]</scope>
    <source>
        <strain evidence="2 3">GH-76</strain>
    </source>
</reference>
<keyword evidence="3" id="KW-1185">Reference proteome</keyword>
<sequence>MMRNTTSAMFNSDMKASHLTTTTEPAPLSAVENLNNSNRQYPPDILQEKEALARICRVFSTRISGE</sequence>
<feature type="region of interest" description="Disordered" evidence="1">
    <location>
        <begin position="1"/>
        <end position="25"/>
    </location>
</feature>
<dbReference type="Proteomes" id="UP001465976">
    <property type="component" value="Unassembled WGS sequence"/>
</dbReference>
<accession>A0ABR3F645</accession>
<evidence type="ECO:0000313" key="2">
    <source>
        <dbReference type="EMBL" id="KAL0570701.1"/>
    </source>
</evidence>
<evidence type="ECO:0000313" key="3">
    <source>
        <dbReference type="Proteomes" id="UP001465976"/>
    </source>
</evidence>
<comment type="caution">
    <text evidence="2">The sequence shown here is derived from an EMBL/GenBank/DDBJ whole genome shotgun (WGS) entry which is preliminary data.</text>
</comment>
<dbReference type="EMBL" id="JBAHYK010000887">
    <property type="protein sequence ID" value="KAL0570701.1"/>
    <property type="molecule type" value="Genomic_DNA"/>
</dbReference>
<organism evidence="2 3">
    <name type="scientific">Marasmius crinis-equi</name>
    <dbReference type="NCBI Taxonomy" id="585013"/>
    <lineage>
        <taxon>Eukaryota</taxon>
        <taxon>Fungi</taxon>
        <taxon>Dikarya</taxon>
        <taxon>Basidiomycota</taxon>
        <taxon>Agaricomycotina</taxon>
        <taxon>Agaricomycetes</taxon>
        <taxon>Agaricomycetidae</taxon>
        <taxon>Agaricales</taxon>
        <taxon>Marasmiineae</taxon>
        <taxon>Marasmiaceae</taxon>
        <taxon>Marasmius</taxon>
    </lineage>
</organism>